<dbReference type="Pfam" id="PF20463">
    <property type="entry name" value="PDH_C"/>
    <property type="match status" value="1"/>
</dbReference>
<dbReference type="AlphaFoldDB" id="A0AAP2CIX2"/>
<dbReference type="EMBL" id="JAHCMY010000003">
    <property type="protein sequence ID" value="MBS9524066.1"/>
    <property type="molecule type" value="Genomic_DNA"/>
</dbReference>
<dbReference type="GO" id="GO:0004665">
    <property type="term" value="F:prephenate dehydrogenase (NADP+) activity"/>
    <property type="evidence" value="ECO:0007669"/>
    <property type="project" value="InterPro"/>
</dbReference>
<dbReference type="GO" id="GO:0006571">
    <property type="term" value="P:tyrosine biosynthetic process"/>
    <property type="evidence" value="ECO:0007669"/>
    <property type="project" value="InterPro"/>
</dbReference>
<dbReference type="GO" id="GO:0008977">
    <property type="term" value="F:prephenate dehydrogenase (NAD+) activity"/>
    <property type="evidence" value="ECO:0007669"/>
    <property type="project" value="UniProtKB-EC"/>
</dbReference>
<dbReference type="InterPro" id="IPR046825">
    <property type="entry name" value="PDH_C"/>
</dbReference>
<reference evidence="3 4" key="1">
    <citation type="submission" date="2021-05" db="EMBL/GenBank/DDBJ databases">
        <authorList>
            <person name="Zhang Z.D."/>
            <person name="Osman G."/>
        </authorList>
    </citation>
    <scope>NUCLEOTIDE SEQUENCE [LARGE SCALE GENOMIC DNA]</scope>
    <source>
        <strain evidence="3 4">KCTC 32217</strain>
    </source>
</reference>
<proteinExistence type="predicted"/>
<dbReference type="InterPro" id="IPR036291">
    <property type="entry name" value="NAD(P)-bd_dom_sf"/>
</dbReference>
<dbReference type="RefSeq" id="WP_213944917.1">
    <property type="nucleotide sequence ID" value="NZ_JAHCMY010000003.1"/>
</dbReference>
<dbReference type="PROSITE" id="PS51176">
    <property type="entry name" value="PDH_ADH"/>
    <property type="match status" value="1"/>
</dbReference>
<accession>A0AAP2CIX2</accession>
<name>A0AAP2CIX2_9BACT</name>
<dbReference type="Gene3D" id="1.10.3660.10">
    <property type="entry name" value="6-phosphogluconate dehydrogenase C-terminal like domain"/>
    <property type="match status" value="1"/>
</dbReference>
<dbReference type="Proteomes" id="UP001319104">
    <property type="component" value="Unassembled WGS sequence"/>
</dbReference>
<dbReference type="NCBIfam" id="NF006307">
    <property type="entry name" value="PRK08507.1"/>
    <property type="match status" value="1"/>
</dbReference>
<sequence length="281" mass="31615">MKHIHIIGLGLIGGSFALAIRKAFPEVHISGFDKNDQHLEEAQYLGLIDEVSEKPSADTDIVLLATPVDVLPELSKKLLDEVNAETLIIDLGSTKATLCKHLSDHPKRGQFLAGHPIAGTEYSGPRAAKEDLLNRKVFIICEMEKTDVHLKGKAYELFEALNLKLRFMDPEEHDLHLAFVSHLSHISSFMLGKTVMDKMEDERHIFDMAGSGFASTVRLAKSSPEMWTPILKENKTHVLEALGCYIEKLKNLENSIKRDDFESVYRQLKEVGPIREIMDMD</sequence>
<keyword evidence="4" id="KW-1185">Reference proteome</keyword>
<protein>
    <submittedName>
        <fullName evidence="3">Prephenate dehydrogenase</fullName>
        <ecNumber evidence="3">1.3.1.12</ecNumber>
    </submittedName>
</protein>
<organism evidence="3 4">
    <name type="scientific">Litoribacter ruber</name>
    <dbReference type="NCBI Taxonomy" id="702568"/>
    <lineage>
        <taxon>Bacteria</taxon>
        <taxon>Pseudomonadati</taxon>
        <taxon>Bacteroidota</taxon>
        <taxon>Cytophagia</taxon>
        <taxon>Cytophagales</taxon>
        <taxon>Cyclobacteriaceae</taxon>
        <taxon>Litoribacter</taxon>
    </lineage>
</organism>
<feature type="domain" description="Prephenate/arogenate dehydrogenase" evidence="2">
    <location>
        <begin position="2"/>
        <end position="281"/>
    </location>
</feature>
<dbReference type="PANTHER" id="PTHR21363">
    <property type="entry name" value="PREPHENATE DEHYDROGENASE"/>
    <property type="match status" value="1"/>
</dbReference>
<evidence type="ECO:0000313" key="3">
    <source>
        <dbReference type="EMBL" id="MBS9524066.1"/>
    </source>
</evidence>
<dbReference type="InterPro" id="IPR008927">
    <property type="entry name" value="6-PGluconate_DH-like_C_sf"/>
</dbReference>
<dbReference type="SUPFAM" id="SSF51735">
    <property type="entry name" value="NAD(P)-binding Rossmann-fold domains"/>
    <property type="match status" value="1"/>
</dbReference>
<evidence type="ECO:0000259" key="2">
    <source>
        <dbReference type="PROSITE" id="PS51176"/>
    </source>
</evidence>
<evidence type="ECO:0000256" key="1">
    <source>
        <dbReference type="ARBA" id="ARBA00023002"/>
    </source>
</evidence>
<dbReference type="Pfam" id="PF02153">
    <property type="entry name" value="PDH_N"/>
    <property type="match status" value="1"/>
</dbReference>
<dbReference type="InterPro" id="IPR003099">
    <property type="entry name" value="Prephen_DH"/>
</dbReference>
<dbReference type="InterPro" id="IPR050812">
    <property type="entry name" value="Preph/Arog_dehydrog"/>
</dbReference>
<dbReference type="Gene3D" id="3.40.50.720">
    <property type="entry name" value="NAD(P)-binding Rossmann-like Domain"/>
    <property type="match status" value="1"/>
</dbReference>
<dbReference type="InterPro" id="IPR046826">
    <property type="entry name" value="PDH_N"/>
</dbReference>
<keyword evidence="1 3" id="KW-0560">Oxidoreductase</keyword>
<comment type="caution">
    <text evidence="3">The sequence shown here is derived from an EMBL/GenBank/DDBJ whole genome shotgun (WGS) entry which is preliminary data.</text>
</comment>
<dbReference type="GO" id="GO:0070403">
    <property type="term" value="F:NAD+ binding"/>
    <property type="evidence" value="ECO:0007669"/>
    <property type="project" value="InterPro"/>
</dbReference>
<evidence type="ECO:0000313" key="4">
    <source>
        <dbReference type="Proteomes" id="UP001319104"/>
    </source>
</evidence>
<dbReference type="EC" id="1.3.1.12" evidence="3"/>
<gene>
    <name evidence="3" type="ORF">KI659_08575</name>
</gene>
<dbReference type="SUPFAM" id="SSF48179">
    <property type="entry name" value="6-phosphogluconate dehydrogenase C-terminal domain-like"/>
    <property type="match status" value="1"/>
</dbReference>
<dbReference type="PANTHER" id="PTHR21363:SF0">
    <property type="entry name" value="PREPHENATE DEHYDROGENASE [NADP(+)]"/>
    <property type="match status" value="1"/>
</dbReference>
<dbReference type="FunFam" id="3.40.50.720:FF:000208">
    <property type="entry name" value="Prephenate dehydrogenase"/>
    <property type="match status" value="1"/>
</dbReference>